<keyword evidence="7 8" id="KW-0066">ATP synthesis</keyword>
<dbReference type="Proteomes" id="UP000614200">
    <property type="component" value="Unassembled WGS sequence"/>
</dbReference>
<name>A0ABR9ZVP8_9FIRM</name>
<evidence type="ECO:0000256" key="2">
    <source>
        <dbReference type="ARBA" id="ARBA00022448"/>
    </source>
</evidence>
<dbReference type="NCBIfam" id="TIGR01145">
    <property type="entry name" value="ATP_synt_delta"/>
    <property type="match status" value="1"/>
</dbReference>
<dbReference type="RefSeq" id="WP_194702773.1">
    <property type="nucleotide sequence ID" value="NZ_JADKNH010000009.1"/>
</dbReference>
<reference evidence="9 10" key="1">
    <citation type="submission" date="2020-11" db="EMBL/GenBank/DDBJ databases">
        <title>Fusibacter basophilias sp. nov.</title>
        <authorList>
            <person name="Qiu D."/>
        </authorList>
    </citation>
    <scope>NUCLEOTIDE SEQUENCE [LARGE SCALE GENOMIC DNA]</scope>
    <source>
        <strain evidence="9 10">Q10-2</strain>
    </source>
</reference>
<comment type="subcellular location">
    <subcellularLocation>
        <location evidence="8">Cell membrane</location>
        <topology evidence="8">Peripheral membrane protein</topology>
    </subcellularLocation>
    <subcellularLocation>
        <location evidence="1">Membrane</location>
    </subcellularLocation>
</comment>
<evidence type="ECO:0000256" key="8">
    <source>
        <dbReference type="HAMAP-Rule" id="MF_01416"/>
    </source>
</evidence>
<protein>
    <recommendedName>
        <fullName evidence="8">ATP synthase subunit delta</fullName>
    </recommendedName>
    <alternativeName>
        <fullName evidence="8">ATP synthase F(1) sector subunit delta</fullName>
    </alternativeName>
    <alternativeName>
        <fullName evidence="8">F-type ATPase subunit delta</fullName>
        <shortName evidence="8">F-ATPase subunit delta</shortName>
    </alternativeName>
</protein>
<keyword evidence="8" id="KW-1003">Cell membrane</keyword>
<evidence type="ECO:0000256" key="6">
    <source>
        <dbReference type="ARBA" id="ARBA00023196"/>
    </source>
</evidence>
<dbReference type="Gene3D" id="1.10.520.20">
    <property type="entry name" value="N-terminal domain of the delta subunit of the F1F0-ATP synthase"/>
    <property type="match status" value="1"/>
</dbReference>
<dbReference type="EMBL" id="JADKNH010000009">
    <property type="protein sequence ID" value="MBF4694541.1"/>
    <property type="molecule type" value="Genomic_DNA"/>
</dbReference>
<keyword evidence="2 8" id="KW-0813">Transport</keyword>
<evidence type="ECO:0000313" key="9">
    <source>
        <dbReference type="EMBL" id="MBF4694541.1"/>
    </source>
</evidence>
<keyword evidence="4 8" id="KW-0406">Ion transport</keyword>
<evidence type="ECO:0000256" key="1">
    <source>
        <dbReference type="ARBA" id="ARBA00004370"/>
    </source>
</evidence>
<dbReference type="InterPro" id="IPR020781">
    <property type="entry name" value="ATPase_OSCP/d_CS"/>
</dbReference>
<comment type="function">
    <text evidence="8">F(1)F(0) ATP synthase produces ATP from ADP in the presence of a proton or sodium gradient. F-type ATPases consist of two structural domains, F(1) containing the extramembraneous catalytic core and F(0) containing the membrane proton channel, linked together by a central stalk and a peripheral stalk. During catalysis, ATP synthesis in the catalytic domain of F(1) is coupled via a rotary mechanism of the central stalk subunits to proton translocation.</text>
</comment>
<proteinExistence type="inferred from homology"/>
<dbReference type="InterPro" id="IPR000711">
    <property type="entry name" value="ATPase_OSCP/dsu"/>
</dbReference>
<comment type="function">
    <text evidence="8">This protein is part of the stalk that links CF(0) to CF(1). It either transmits conformational changes from CF(0) to CF(1) or is implicated in proton conduction.</text>
</comment>
<dbReference type="Pfam" id="PF00213">
    <property type="entry name" value="OSCP"/>
    <property type="match status" value="1"/>
</dbReference>
<keyword evidence="3 8" id="KW-0375">Hydrogen ion transport</keyword>
<evidence type="ECO:0000256" key="5">
    <source>
        <dbReference type="ARBA" id="ARBA00023136"/>
    </source>
</evidence>
<keyword evidence="6 8" id="KW-0139">CF(1)</keyword>
<dbReference type="SUPFAM" id="SSF47928">
    <property type="entry name" value="N-terminal domain of the delta subunit of the F1F0-ATP synthase"/>
    <property type="match status" value="1"/>
</dbReference>
<dbReference type="InterPro" id="IPR026015">
    <property type="entry name" value="ATP_synth_OSCP/delta_N_sf"/>
</dbReference>
<dbReference type="PRINTS" id="PR00125">
    <property type="entry name" value="ATPASEDELTA"/>
</dbReference>
<comment type="caution">
    <text evidence="9">The sequence shown here is derived from an EMBL/GenBank/DDBJ whole genome shotgun (WGS) entry which is preliminary data.</text>
</comment>
<comment type="similarity">
    <text evidence="8">Belongs to the ATPase delta chain family.</text>
</comment>
<dbReference type="PANTHER" id="PTHR11910">
    <property type="entry name" value="ATP SYNTHASE DELTA CHAIN"/>
    <property type="match status" value="1"/>
</dbReference>
<sequence>MAELVSKTYSEALFEVAKEEQMIDSLQAEFEFLVSSFNDYPEFFEIFKTPKIAFGEKKKIIQEIFGDKISESLLNFIYVILDKKRGADILEIKAAFDQRVDDYKGVAKVTVETVVPLTESQLSEITEKLALKTGKQVVLEAIINKALVGGMVIKMGDQVIDGSVKYKLEGMLEGLTQIIV</sequence>
<evidence type="ECO:0000256" key="3">
    <source>
        <dbReference type="ARBA" id="ARBA00022781"/>
    </source>
</evidence>
<keyword evidence="10" id="KW-1185">Reference proteome</keyword>
<accession>A0ABR9ZVP8</accession>
<evidence type="ECO:0000313" key="10">
    <source>
        <dbReference type="Proteomes" id="UP000614200"/>
    </source>
</evidence>
<gene>
    <name evidence="8" type="primary">atpH</name>
    <name evidence="9" type="ORF">ISU02_15630</name>
</gene>
<evidence type="ECO:0000256" key="7">
    <source>
        <dbReference type="ARBA" id="ARBA00023310"/>
    </source>
</evidence>
<evidence type="ECO:0000256" key="4">
    <source>
        <dbReference type="ARBA" id="ARBA00023065"/>
    </source>
</evidence>
<dbReference type="PROSITE" id="PS00389">
    <property type="entry name" value="ATPASE_DELTA"/>
    <property type="match status" value="1"/>
</dbReference>
<organism evidence="9 10">
    <name type="scientific">Fusibacter ferrireducens</name>
    <dbReference type="NCBI Taxonomy" id="2785058"/>
    <lineage>
        <taxon>Bacteria</taxon>
        <taxon>Bacillati</taxon>
        <taxon>Bacillota</taxon>
        <taxon>Clostridia</taxon>
        <taxon>Eubacteriales</taxon>
        <taxon>Eubacteriales Family XII. Incertae Sedis</taxon>
        <taxon>Fusibacter</taxon>
    </lineage>
</organism>
<dbReference type="HAMAP" id="MF_01416">
    <property type="entry name" value="ATP_synth_delta_bact"/>
    <property type="match status" value="1"/>
</dbReference>
<dbReference type="NCBIfam" id="NF004403">
    <property type="entry name" value="PRK05758.2-4"/>
    <property type="match status" value="1"/>
</dbReference>
<keyword evidence="5 8" id="KW-0472">Membrane</keyword>